<evidence type="ECO:0000256" key="1">
    <source>
        <dbReference type="ARBA" id="ARBA00004239"/>
    </source>
</evidence>
<dbReference type="InterPro" id="IPR033116">
    <property type="entry name" value="TRYPSIN_SER"/>
</dbReference>
<evidence type="ECO:0000313" key="11">
    <source>
        <dbReference type="Proteomes" id="UP001153954"/>
    </source>
</evidence>
<sequence>MSLKGGFLLVTLLVGSIASPIEDDMSIFFDHTDPSARLVGGSTAGQVPYIVALTNGVNVRSLLCGGSLVTSRHVLTAAHCIANLAPGGNLVSSLRGHVNTNRFASGGTTYTFSRRIMHPNYNARQIKNDLGFLVTSSNVALSNSVSLAALNFNFIGAGVSTTVHGWGRTSTNGALSQNLLQLNANVVEGGQCRALVAQRARALNIRNVPTVDPALEICIFNSNGRGTCNGDSGSPLVRAGTNQQIGVVSWGLPCARNAPDMFARISAYRSWIEQSIR</sequence>
<dbReference type="InterPro" id="IPR001314">
    <property type="entry name" value="Peptidase_S1A"/>
</dbReference>
<keyword evidence="11" id="KW-1185">Reference proteome</keyword>
<feature type="signal peptide" evidence="8">
    <location>
        <begin position="1"/>
        <end position="18"/>
    </location>
</feature>
<dbReference type="GO" id="GO:0004252">
    <property type="term" value="F:serine-type endopeptidase activity"/>
    <property type="evidence" value="ECO:0007669"/>
    <property type="project" value="InterPro"/>
</dbReference>
<dbReference type="PROSITE" id="PS00134">
    <property type="entry name" value="TRYPSIN_HIS"/>
    <property type="match status" value="1"/>
</dbReference>
<dbReference type="AlphaFoldDB" id="A0AAU9TTF9"/>
<keyword evidence="5 7" id="KW-0720">Serine protease</keyword>
<proteinExistence type="inferred from homology"/>
<dbReference type="EMBL" id="CAKOGL010000009">
    <property type="protein sequence ID" value="CAH2090053.1"/>
    <property type="molecule type" value="Genomic_DNA"/>
</dbReference>
<keyword evidence="6" id="KW-1015">Disulfide bond</keyword>
<dbReference type="PANTHER" id="PTHR24276">
    <property type="entry name" value="POLYSERASE-RELATED"/>
    <property type="match status" value="1"/>
</dbReference>
<dbReference type="PRINTS" id="PR00722">
    <property type="entry name" value="CHYMOTRYPSIN"/>
</dbReference>
<name>A0AAU9TTF9_EUPED</name>
<dbReference type="Gene3D" id="2.40.10.10">
    <property type="entry name" value="Trypsin-like serine proteases"/>
    <property type="match status" value="1"/>
</dbReference>
<dbReference type="PROSITE" id="PS50240">
    <property type="entry name" value="TRYPSIN_DOM"/>
    <property type="match status" value="1"/>
</dbReference>
<evidence type="ECO:0000256" key="2">
    <source>
        <dbReference type="ARBA" id="ARBA00007664"/>
    </source>
</evidence>
<dbReference type="Proteomes" id="UP001153954">
    <property type="component" value="Unassembled WGS sequence"/>
</dbReference>
<comment type="caution">
    <text evidence="10">The sequence shown here is derived from an EMBL/GenBank/DDBJ whole genome shotgun (WGS) entry which is preliminary data.</text>
</comment>
<dbReference type="PROSITE" id="PS00135">
    <property type="entry name" value="TRYPSIN_SER"/>
    <property type="match status" value="1"/>
</dbReference>
<dbReference type="Pfam" id="PF00089">
    <property type="entry name" value="Trypsin"/>
    <property type="match status" value="1"/>
</dbReference>
<keyword evidence="8" id="KW-0732">Signal</keyword>
<dbReference type="CDD" id="cd00190">
    <property type="entry name" value="Tryp_SPc"/>
    <property type="match status" value="1"/>
</dbReference>
<dbReference type="GO" id="GO:0006508">
    <property type="term" value="P:proteolysis"/>
    <property type="evidence" value="ECO:0007669"/>
    <property type="project" value="UniProtKB-KW"/>
</dbReference>
<gene>
    <name evidence="10" type="ORF">EEDITHA_LOCUS6054</name>
</gene>
<dbReference type="PANTHER" id="PTHR24276:SF98">
    <property type="entry name" value="FI18310P1-RELATED"/>
    <property type="match status" value="1"/>
</dbReference>
<protein>
    <recommendedName>
        <fullName evidence="9">Peptidase S1 domain-containing protein</fullName>
    </recommendedName>
</protein>
<keyword evidence="3 7" id="KW-0645">Protease</keyword>
<organism evidence="10 11">
    <name type="scientific">Euphydryas editha</name>
    <name type="common">Edith's checkerspot</name>
    <dbReference type="NCBI Taxonomy" id="104508"/>
    <lineage>
        <taxon>Eukaryota</taxon>
        <taxon>Metazoa</taxon>
        <taxon>Ecdysozoa</taxon>
        <taxon>Arthropoda</taxon>
        <taxon>Hexapoda</taxon>
        <taxon>Insecta</taxon>
        <taxon>Pterygota</taxon>
        <taxon>Neoptera</taxon>
        <taxon>Endopterygota</taxon>
        <taxon>Lepidoptera</taxon>
        <taxon>Glossata</taxon>
        <taxon>Ditrysia</taxon>
        <taxon>Papilionoidea</taxon>
        <taxon>Nymphalidae</taxon>
        <taxon>Nymphalinae</taxon>
        <taxon>Euphydryas</taxon>
    </lineage>
</organism>
<dbReference type="InterPro" id="IPR018114">
    <property type="entry name" value="TRYPSIN_HIS"/>
</dbReference>
<comment type="subcellular location">
    <subcellularLocation>
        <location evidence="1">Secreted</location>
        <location evidence="1">Extracellular space</location>
    </subcellularLocation>
</comment>
<dbReference type="GO" id="GO:0005576">
    <property type="term" value="C:extracellular region"/>
    <property type="evidence" value="ECO:0007669"/>
    <property type="project" value="UniProtKB-SubCell"/>
</dbReference>
<evidence type="ECO:0000256" key="4">
    <source>
        <dbReference type="ARBA" id="ARBA00022801"/>
    </source>
</evidence>
<accession>A0AAU9TTF9</accession>
<keyword evidence="4 7" id="KW-0378">Hydrolase</keyword>
<feature type="domain" description="Peptidase S1" evidence="9">
    <location>
        <begin position="38"/>
        <end position="277"/>
    </location>
</feature>
<dbReference type="SUPFAM" id="SSF50494">
    <property type="entry name" value="Trypsin-like serine proteases"/>
    <property type="match status" value="1"/>
</dbReference>
<dbReference type="FunFam" id="2.40.10.10:FF:000036">
    <property type="entry name" value="Trypsin beta"/>
    <property type="match status" value="1"/>
</dbReference>
<evidence type="ECO:0000256" key="8">
    <source>
        <dbReference type="SAM" id="SignalP"/>
    </source>
</evidence>
<reference evidence="10" key="1">
    <citation type="submission" date="2022-03" db="EMBL/GenBank/DDBJ databases">
        <authorList>
            <person name="Tunstrom K."/>
        </authorList>
    </citation>
    <scope>NUCLEOTIDE SEQUENCE</scope>
</reference>
<evidence type="ECO:0000256" key="5">
    <source>
        <dbReference type="ARBA" id="ARBA00022825"/>
    </source>
</evidence>
<evidence type="ECO:0000256" key="6">
    <source>
        <dbReference type="ARBA" id="ARBA00023157"/>
    </source>
</evidence>
<comment type="similarity">
    <text evidence="2">Belongs to the peptidase S1 family.</text>
</comment>
<evidence type="ECO:0000313" key="10">
    <source>
        <dbReference type="EMBL" id="CAH2090053.1"/>
    </source>
</evidence>
<dbReference type="SMART" id="SM00020">
    <property type="entry name" value="Tryp_SPc"/>
    <property type="match status" value="1"/>
</dbReference>
<dbReference type="InterPro" id="IPR001254">
    <property type="entry name" value="Trypsin_dom"/>
</dbReference>
<dbReference type="InterPro" id="IPR043504">
    <property type="entry name" value="Peptidase_S1_PA_chymotrypsin"/>
</dbReference>
<feature type="chain" id="PRO_5043964655" description="Peptidase S1 domain-containing protein" evidence="8">
    <location>
        <begin position="19"/>
        <end position="277"/>
    </location>
</feature>
<evidence type="ECO:0000259" key="9">
    <source>
        <dbReference type="PROSITE" id="PS50240"/>
    </source>
</evidence>
<evidence type="ECO:0000256" key="7">
    <source>
        <dbReference type="RuleBase" id="RU363034"/>
    </source>
</evidence>
<evidence type="ECO:0000256" key="3">
    <source>
        <dbReference type="ARBA" id="ARBA00022670"/>
    </source>
</evidence>
<dbReference type="InterPro" id="IPR009003">
    <property type="entry name" value="Peptidase_S1_PA"/>
</dbReference>
<dbReference type="InterPro" id="IPR050430">
    <property type="entry name" value="Peptidase_S1"/>
</dbReference>